<accession>A0A9P6SY07</accession>
<comment type="caution">
    <text evidence="2">The sequence shown here is derived from an EMBL/GenBank/DDBJ whole genome shotgun (WGS) entry which is preliminary data.</text>
</comment>
<protein>
    <submittedName>
        <fullName evidence="2">Uncharacterized protein</fullName>
    </submittedName>
</protein>
<keyword evidence="3" id="KW-1185">Reference proteome</keyword>
<organism evidence="2 3">
    <name type="scientific">Entomortierella chlamydospora</name>
    <dbReference type="NCBI Taxonomy" id="101097"/>
    <lineage>
        <taxon>Eukaryota</taxon>
        <taxon>Fungi</taxon>
        <taxon>Fungi incertae sedis</taxon>
        <taxon>Mucoromycota</taxon>
        <taxon>Mortierellomycotina</taxon>
        <taxon>Mortierellomycetes</taxon>
        <taxon>Mortierellales</taxon>
        <taxon>Mortierellaceae</taxon>
        <taxon>Entomortierella</taxon>
    </lineage>
</organism>
<dbReference type="Proteomes" id="UP000703661">
    <property type="component" value="Unassembled WGS sequence"/>
</dbReference>
<dbReference type="AlphaFoldDB" id="A0A9P6SY07"/>
<gene>
    <name evidence="2" type="ORF">BGZ80_001913</name>
</gene>
<dbReference type="EMBL" id="JAAAID010001454">
    <property type="protein sequence ID" value="KAG0009941.1"/>
    <property type="molecule type" value="Genomic_DNA"/>
</dbReference>
<name>A0A9P6SY07_9FUNG</name>
<evidence type="ECO:0000313" key="2">
    <source>
        <dbReference type="EMBL" id="KAG0009941.1"/>
    </source>
</evidence>
<reference evidence="2" key="1">
    <citation type="journal article" date="2020" name="Fungal Divers.">
        <title>Resolving the Mortierellaceae phylogeny through synthesis of multi-gene phylogenetics and phylogenomics.</title>
        <authorList>
            <person name="Vandepol N."/>
            <person name="Liber J."/>
            <person name="Desiro A."/>
            <person name="Na H."/>
            <person name="Kennedy M."/>
            <person name="Barry K."/>
            <person name="Grigoriev I.V."/>
            <person name="Miller A.N."/>
            <person name="O'Donnell K."/>
            <person name="Stajich J.E."/>
            <person name="Bonito G."/>
        </authorList>
    </citation>
    <scope>NUCLEOTIDE SEQUENCE</scope>
    <source>
        <strain evidence="2">NRRL 2769</strain>
    </source>
</reference>
<evidence type="ECO:0000313" key="3">
    <source>
        <dbReference type="Proteomes" id="UP000703661"/>
    </source>
</evidence>
<sequence length="218" mass="24603">MTSEVISIRDLLGERSLEDQVKDICNFYNAMTGIWTSWELNDGKTLQLTGNRLTTPHSNHDTSRRSSYGSDECPTIIKQEDPGSSRMEPIPQVPPAAAMSSKRKFDANSDAMSTLGALTFEMKKAHNLKRRKLDMVNQRLALDAKNFCEATVHVLDVKLELMDAKDHCQDELREALLETQIGKLNAKIEIMQAETNAAIAMKRTMLEIELIKAYSMRQ</sequence>
<proteinExistence type="predicted"/>
<feature type="region of interest" description="Disordered" evidence="1">
    <location>
        <begin position="51"/>
        <end position="88"/>
    </location>
</feature>
<evidence type="ECO:0000256" key="1">
    <source>
        <dbReference type="SAM" id="MobiDB-lite"/>
    </source>
</evidence>